<reference evidence="1 2" key="1">
    <citation type="submission" date="2018-07" db="EMBL/GenBank/DDBJ databases">
        <authorList>
            <person name="Bray K.S."/>
            <person name="Carr Z.A."/>
            <person name="Cox A."/>
            <person name="Croney S.M."/>
            <person name="Francisco T.J."/>
            <person name="Gragg K.N."/>
            <person name="Gress-Byrd C.M."/>
            <person name="Holcomb E.R."/>
            <person name="Justice T.A."/>
            <person name="Latham E.D."/>
            <person name="Lovell F.C."/>
            <person name="Miller H.N."/>
            <person name="Quesada C."/>
            <person name="Radey J."/>
            <person name="Robinson P.M."/>
            <person name="Scott K.N."/>
            <person name="Smith C.E."/>
            <person name="Stamey B.D."/>
            <person name="Stanley G.P."/>
            <person name="Suchonic E.A."/>
            <person name="Taylor K.N."/>
            <person name="Weindel N.A."/>
            <person name="Wiseman B.T."/>
            <person name="Eckardt M.A."/>
            <person name="Gainey M.D."/>
            <person name="Wallen J.R."/>
            <person name="Garlena R.A."/>
            <person name="Russell D.A."/>
            <person name="Pope W.H."/>
            <person name="Jacobs-Sera D."/>
            <person name="Hatfull G.F."/>
        </authorList>
    </citation>
    <scope>NUCLEOTIDE SEQUENCE [LARGE SCALE GENOMIC DNA]</scope>
</reference>
<accession>A0A385D5C1</accession>
<dbReference type="RefSeq" id="YP_009808229.1">
    <property type="nucleotide sequence ID" value="NC_048038.1"/>
</dbReference>
<dbReference type="Proteomes" id="UP000261846">
    <property type="component" value="Segment"/>
</dbReference>
<protein>
    <submittedName>
        <fullName evidence="1">Uncharacterized protein</fullName>
    </submittedName>
</protein>
<sequence length="91" mass="10144">MNTAAPITSLRQLSDAQSHAIRSLGSVMKYRTATELELSGRTLMSLVELGLVEMKSYRVQSSNPRARVSNEPIIRSYRNSMAGYRLARKGL</sequence>
<dbReference type="GeneID" id="54999128"/>
<name>A0A385D5C1_9CAUD</name>
<keyword evidence="2" id="KW-1185">Reference proteome</keyword>
<dbReference type="KEGG" id="vg:54999128"/>
<evidence type="ECO:0000313" key="1">
    <source>
        <dbReference type="EMBL" id="AXQ52917.1"/>
    </source>
</evidence>
<evidence type="ECO:0000313" key="2">
    <source>
        <dbReference type="Proteomes" id="UP000261846"/>
    </source>
</evidence>
<gene>
    <name evidence="1" type="primary">54</name>
    <name evidence="1" type="ORF">SEA_NEFERTHENA_54</name>
</gene>
<dbReference type="EMBL" id="MH697589">
    <property type="protein sequence ID" value="AXQ52917.1"/>
    <property type="molecule type" value="Genomic_DNA"/>
</dbReference>
<organism evidence="1 2">
    <name type="scientific">Microbacterium phage Neferthena</name>
    <dbReference type="NCBI Taxonomy" id="2301539"/>
    <lineage>
        <taxon>Viruses</taxon>
        <taxon>Duplodnaviria</taxon>
        <taxon>Heunggongvirae</taxon>
        <taxon>Uroviricota</taxon>
        <taxon>Caudoviricetes</taxon>
        <taxon>Neferthenavirus</taxon>
        <taxon>Neferthenavirus neferthena</taxon>
    </lineage>
</organism>
<proteinExistence type="predicted"/>